<dbReference type="RefSeq" id="WP_007175277.1">
    <property type="nucleotide sequence ID" value="NZ_GG704784.1"/>
</dbReference>
<dbReference type="eggNOG" id="COG0614">
    <property type="taxonomic scope" value="Bacteria"/>
</dbReference>
<dbReference type="InterPro" id="IPR026350">
    <property type="entry name" value="GxxExxY"/>
</dbReference>
<dbReference type="AlphaFoldDB" id="D1PSY8"/>
<dbReference type="Pfam" id="PF13366">
    <property type="entry name" value="PDDEXK_3"/>
    <property type="match status" value="1"/>
</dbReference>
<organism evidence="1 2">
    <name type="scientific">Hallella bergensis DSM 17361</name>
    <dbReference type="NCBI Taxonomy" id="585502"/>
    <lineage>
        <taxon>Bacteria</taxon>
        <taxon>Pseudomonadati</taxon>
        <taxon>Bacteroidota</taxon>
        <taxon>Bacteroidia</taxon>
        <taxon>Bacteroidales</taxon>
        <taxon>Prevotellaceae</taxon>
        <taxon>Hallella</taxon>
    </lineage>
</organism>
<keyword evidence="2" id="KW-1185">Reference proteome</keyword>
<evidence type="ECO:0008006" key="3">
    <source>
        <dbReference type="Google" id="ProtNLM"/>
    </source>
</evidence>
<proteinExistence type="predicted"/>
<accession>D1PSY8</accession>
<dbReference type="Proteomes" id="UP000003160">
    <property type="component" value="Unassembled WGS sequence"/>
</dbReference>
<comment type="caution">
    <text evidence="1">The sequence shown here is derived from an EMBL/GenBank/DDBJ whole genome shotgun (WGS) entry which is preliminary data.</text>
</comment>
<dbReference type="EMBL" id="ACKS01000009">
    <property type="protein sequence ID" value="EFA45482.1"/>
    <property type="molecule type" value="Genomic_DNA"/>
</dbReference>
<gene>
    <name evidence="1" type="ORF">HMPREF0645_0073</name>
</gene>
<name>D1PSY8_9BACT</name>
<dbReference type="OrthoDB" id="9806869at2"/>
<evidence type="ECO:0000313" key="1">
    <source>
        <dbReference type="EMBL" id="EFA45482.1"/>
    </source>
</evidence>
<reference evidence="1 2" key="1">
    <citation type="submission" date="2009-10" db="EMBL/GenBank/DDBJ databases">
        <authorList>
            <person name="Qin X."/>
            <person name="Bachman B."/>
            <person name="Battles P."/>
            <person name="Bell A."/>
            <person name="Bess C."/>
            <person name="Bickham C."/>
            <person name="Chaboub L."/>
            <person name="Chen D."/>
            <person name="Coyle M."/>
            <person name="Deiros D.R."/>
            <person name="Dinh H."/>
            <person name="Forbes L."/>
            <person name="Fowler G."/>
            <person name="Francisco L."/>
            <person name="Fu Q."/>
            <person name="Gubbala S."/>
            <person name="Hale W."/>
            <person name="Han Y."/>
            <person name="Hemphill L."/>
            <person name="Highlander S.K."/>
            <person name="Hirani K."/>
            <person name="Hogues M."/>
            <person name="Jackson L."/>
            <person name="Jakkamsetti A."/>
            <person name="Javaid M."/>
            <person name="Jiang H."/>
            <person name="Korchina V."/>
            <person name="Kovar C."/>
            <person name="Lara F."/>
            <person name="Lee S."/>
            <person name="Mata R."/>
            <person name="Mathew T."/>
            <person name="Moen C."/>
            <person name="Morales K."/>
            <person name="Munidasa M."/>
            <person name="Nazareth L."/>
            <person name="Ngo R."/>
            <person name="Nguyen L."/>
            <person name="Okwuonu G."/>
            <person name="Ongeri F."/>
            <person name="Patil S."/>
            <person name="Petrosino J."/>
            <person name="Pham C."/>
            <person name="Pham P."/>
            <person name="Pu L.-L."/>
            <person name="Puazo M."/>
            <person name="Raj R."/>
            <person name="Reid J."/>
            <person name="Rouhana J."/>
            <person name="Saada N."/>
            <person name="Shang Y."/>
            <person name="Simmons D."/>
            <person name="Thornton R."/>
            <person name="Warren J."/>
            <person name="Weissenberger G."/>
            <person name="Zhang J."/>
            <person name="Zhang L."/>
            <person name="Zhou C."/>
            <person name="Zhu D."/>
            <person name="Muzny D."/>
            <person name="Worley K."/>
            <person name="Gibbs R."/>
        </authorList>
    </citation>
    <scope>NUCLEOTIDE SEQUENCE [LARGE SCALE GENOMIC DNA]</scope>
    <source>
        <strain evidence="1 2">DSM 17361</strain>
    </source>
</reference>
<dbReference type="HOGENOM" id="CLU_134960_0_0_10"/>
<evidence type="ECO:0000313" key="2">
    <source>
        <dbReference type="Proteomes" id="UP000003160"/>
    </source>
</evidence>
<dbReference type="NCBIfam" id="TIGR04256">
    <property type="entry name" value="GxxExxY"/>
    <property type="match status" value="1"/>
</dbReference>
<protein>
    <recommendedName>
        <fullName evidence="3">GxxExxY protein</fullName>
    </recommendedName>
</protein>
<sequence length="136" mass="15853">MTKQKELEESVRTIIRCAFNAYNELHGGLMESVYESALVYELRAKGFQVDHQSELPIYYKGVKLDRALKTDVVVDKNIILELKATDAIEPSHRKQLFTYLSLSHKPIGILLNFTNHGRVVFEKYWYDTEDNRCHAF</sequence>